<dbReference type="InterPro" id="IPR050832">
    <property type="entry name" value="Bact_Acetyltransf"/>
</dbReference>
<gene>
    <name evidence="4" type="ORF">Mettu_3441</name>
</gene>
<evidence type="ECO:0000313" key="4">
    <source>
        <dbReference type="EMBL" id="EGW20310.1"/>
    </source>
</evidence>
<dbReference type="HOGENOM" id="CLU_013985_34_9_6"/>
<keyword evidence="1 4" id="KW-0808">Transferase</keyword>
<dbReference type="OrthoDB" id="9805924at2"/>
<dbReference type="Gene3D" id="3.40.630.30">
    <property type="match status" value="1"/>
</dbReference>
<dbReference type="InterPro" id="IPR016181">
    <property type="entry name" value="Acyl_CoA_acyltransferase"/>
</dbReference>
<name>G3IZD8_METTV</name>
<dbReference type="PROSITE" id="PS51186">
    <property type="entry name" value="GNAT"/>
    <property type="match status" value="1"/>
</dbReference>
<dbReference type="Proteomes" id="UP000004664">
    <property type="component" value="Unassembled WGS sequence"/>
</dbReference>
<evidence type="ECO:0000313" key="5">
    <source>
        <dbReference type="Proteomes" id="UP000004664"/>
    </source>
</evidence>
<keyword evidence="5" id="KW-1185">Reference proteome</keyword>
<dbReference type="PANTHER" id="PTHR43877:SF2">
    <property type="entry name" value="AMINOALKYLPHOSPHONATE N-ACETYLTRANSFERASE-RELATED"/>
    <property type="match status" value="1"/>
</dbReference>
<dbReference type="AlphaFoldDB" id="G3IZD8"/>
<reference evidence="4 5" key="1">
    <citation type="submission" date="2011-06" db="EMBL/GenBank/DDBJ databases">
        <title>Genomic sequence of Methylobacter tundripaludum SV96.</title>
        <authorList>
            <consortium name="US DOE Joint Genome Institute"/>
            <person name="Lucas S."/>
            <person name="Han J."/>
            <person name="Lapidus A."/>
            <person name="Cheng J.-F."/>
            <person name="Goodwin L."/>
            <person name="Pitluck S."/>
            <person name="Held B."/>
            <person name="Detter J.C."/>
            <person name="Han C."/>
            <person name="Tapia R."/>
            <person name="Land M."/>
            <person name="Hauser L."/>
            <person name="Kyrpides N."/>
            <person name="Ivanova N."/>
            <person name="Ovchinnikova G."/>
            <person name="Pagani I."/>
            <person name="Klotz M.G."/>
            <person name="Dispirito A.A."/>
            <person name="Murrell J.C."/>
            <person name="Dunfield P."/>
            <person name="Kalyuzhnaya M.G."/>
            <person name="Svenning M."/>
            <person name="Trotsenko Y.A."/>
            <person name="Stein L.Y."/>
            <person name="Woyke T."/>
        </authorList>
    </citation>
    <scope>NUCLEOTIDE SEQUENCE [LARGE SCALE GENOMIC DNA]</scope>
    <source>
        <strain evidence="5">ATCC BAA-1195 / DSM 17260 / SV96</strain>
    </source>
</reference>
<keyword evidence="2" id="KW-0012">Acyltransferase</keyword>
<dbReference type="PANTHER" id="PTHR43877">
    <property type="entry name" value="AMINOALKYLPHOSPHONATE N-ACETYLTRANSFERASE-RELATED-RELATED"/>
    <property type="match status" value="1"/>
</dbReference>
<accession>G3IZD8</accession>
<feature type="domain" description="N-acetyltransferase" evidence="3">
    <location>
        <begin position="1"/>
        <end position="149"/>
    </location>
</feature>
<dbReference type="RefSeq" id="WP_006892602.1">
    <property type="nucleotide sequence ID" value="NZ_JH109153.1"/>
</dbReference>
<dbReference type="InterPro" id="IPR000182">
    <property type="entry name" value="GNAT_dom"/>
</dbReference>
<dbReference type="CDD" id="cd04301">
    <property type="entry name" value="NAT_SF"/>
    <property type="match status" value="1"/>
</dbReference>
<dbReference type="eggNOG" id="COG0456">
    <property type="taxonomic scope" value="Bacteria"/>
</dbReference>
<proteinExistence type="predicted"/>
<evidence type="ECO:0000256" key="2">
    <source>
        <dbReference type="ARBA" id="ARBA00023315"/>
    </source>
</evidence>
<dbReference type="EMBL" id="JH109153">
    <property type="protein sequence ID" value="EGW20310.1"/>
    <property type="molecule type" value="Genomic_DNA"/>
</dbReference>
<dbReference type="GO" id="GO:0016747">
    <property type="term" value="F:acyltransferase activity, transferring groups other than amino-acyl groups"/>
    <property type="evidence" value="ECO:0007669"/>
    <property type="project" value="InterPro"/>
</dbReference>
<organism evidence="4 5">
    <name type="scientific">Methylobacter tundripaludum (strain ATCC BAA-1195 / DSM 17260 / SV96)</name>
    <dbReference type="NCBI Taxonomy" id="697282"/>
    <lineage>
        <taxon>Bacteria</taxon>
        <taxon>Pseudomonadati</taxon>
        <taxon>Pseudomonadota</taxon>
        <taxon>Gammaproteobacteria</taxon>
        <taxon>Methylococcales</taxon>
        <taxon>Methylococcaceae</taxon>
        <taxon>Methylobacter</taxon>
    </lineage>
</organism>
<dbReference type="STRING" id="697282.Mettu_3441"/>
<dbReference type="SUPFAM" id="SSF55729">
    <property type="entry name" value="Acyl-CoA N-acyltransferases (Nat)"/>
    <property type="match status" value="1"/>
</dbReference>
<sequence>MEITPANASDIPALCELLDLLFSQEADFKPDHEAQSRGLARIISSPEVGLIVVARQDGRVVGMVNLLYTVSTALGDRVALLEDMVVSPAARGSGVGSQLLEQAIQFARLNGCKRITLLTDRANESAQRFYQKHGFGFSAMIPLRLSLSE</sequence>
<protein>
    <submittedName>
        <fullName evidence="4">GCN5-related N-acetyltransferase</fullName>
    </submittedName>
</protein>
<dbReference type="Pfam" id="PF00583">
    <property type="entry name" value="Acetyltransf_1"/>
    <property type="match status" value="1"/>
</dbReference>
<evidence type="ECO:0000256" key="1">
    <source>
        <dbReference type="ARBA" id="ARBA00022679"/>
    </source>
</evidence>
<evidence type="ECO:0000259" key="3">
    <source>
        <dbReference type="PROSITE" id="PS51186"/>
    </source>
</evidence>